<reference evidence="4" key="4">
    <citation type="journal article" date="2015" name="G3 (Bethesda)">
        <title>Genome sequences of three phytopathogenic species of the Magnaporthaceae family of fungi.</title>
        <authorList>
            <person name="Okagaki L.H."/>
            <person name="Nunes C.C."/>
            <person name="Sailsbery J."/>
            <person name="Clay B."/>
            <person name="Brown D."/>
            <person name="John T."/>
            <person name="Oh Y."/>
            <person name="Young N."/>
            <person name="Fitzgerald M."/>
            <person name="Haas B.J."/>
            <person name="Zeng Q."/>
            <person name="Young S."/>
            <person name="Adiconis X."/>
            <person name="Fan L."/>
            <person name="Levin J.Z."/>
            <person name="Mitchell T.K."/>
            <person name="Okubara P.A."/>
            <person name="Farman M.L."/>
            <person name="Kohn L.M."/>
            <person name="Birren B."/>
            <person name="Ma L.-J."/>
            <person name="Dean R.A."/>
        </authorList>
    </citation>
    <scope>NUCLEOTIDE SEQUENCE</scope>
    <source>
        <strain evidence="4">R3-111a-1</strain>
    </source>
</reference>
<dbReference type="Gene3D" id="2.170.270.10">
    <property type="entry name" value="SET domain"/>
    <property type="match status" value="1"/>
</dbReference>
<reference evidence="3" key="2">
    <citation type="submission" date="2010-07" db="EMBL/GenBank/DDBJ databases">
        <authorList>
            <consortium name="The Broad Institute Genome Sequencing Platform"/>
            <consortium name="Broad Institute Genome Sequencing Center for Infectious Disease"/>
            <person name="Ma L.-J."/>
            <person name="Dead R."/>
            <person name="Young S."/>
            <person name="Zeng Q."/>
            <person name="Koehrsen M."/>
            <person name="Alvarado L."/>
            <person name="Berlin A."/>
            <person name="Chapman S.B."/>
            <person name="Chen Z."/>
            <person name="Freedman E."/>
            <person name="Gellesch M."/>
            <person name="Goldberg J."/>
            <person name="Griggs A."/>
            <person name="Gujja S."/>
            <person name="Heilman E.R."/>
            <person name="Heiman D."/>
            <person name="Hepburn T."/>
            <person name="Howarth C."/>
            <person name="Jen D."/>
            <person name="Larson L."/>
            <person name="Mehta T."/>
            <person name="Neiman D."/>
            <person name="Pearson M."/>
            <person name="Roberts A."/>
            <person name="Saif S."/>
            <person name="Shea T."/>
            <person name="Shenoy N."/>
            <person name="Sisk P."/>
            <person name="Stolte C."/>
            <person name="Sykes S."/>
            <person name="Walk T."/>
            <person name="White J."/>
            <person name="Yandava C."/>
            <person name="Haas B."/>
            <person name="Nusbaum C."/>
            <person name="Birren B."/>
        </authorList>
    </citation>
    <scope>NUCLEOTIDE SEQUENCE</scope>
    <source>
        <strain evidence="3">R3-111a-1</strain>
    </source>
</reference>
<evidence type="ECO:0000313" key="5">
    <source>
        <dbReference type="Proteomes" id="UP000006039"/>
    </source>
</evidence>
<organism evidence="3">
    <name type="scientific">Gaeumannomyces tritici (strain R3-111a-1)</name>
    <name type="common">Wheat and barley take-all root rot fungus</name>
    <name type="synonym">Gaeumannomyces graminis var. tritici</name>
    <dbReference type="NCBI Taxonomy" id="644352"/>
    <lineage>
        <taxon>Eukaryota</taxon>
        <taxon>Fungi</taxon>
        <taxon>Dikarya</taxon>
        <taxon>Ascomycota</taxon>
        <taxon>Pezizomycotina</taxon>
        <taxon>Sordariomycetes</taxon>
        <taxon>Sordariomycetidae</taxon>
        <taxon>Magnaporthales</taxon>
        <taxon>Magnaporthaceae</taxon>
        <taxon>Gaeumannomyces</taxon>
    </lineage>
</organism>
<dbReference type="eggNOG" id="KOG2084">
    <property type="taxonomic scope" value="Eukaryota"/>
</dbReference>
<evidence type="ECO:0000259" key="2">
    <source>
        <dbReference type="PROSITE" id="PS50280"/>
    </source>
</evidence>
<dbReference type="STRING" id="644352.J3NMA9"/>
<dbReference type="VEuPathDB" id="FungiDB:GGTG_02413"/>
<accession>J3NMA9</accession>
<dbReference type="PANTHER" id="PTHR47332:SF4">
    <property type="entry name" value="SET DOMAIN-CONTAINING PROTEIN 5"/>
    <property type="match status" value="1"/>
</dbReference>
<dbReference type="PANTHER" id="PTHR47332">
    <property type="entry name" value="SET DOMAIN-CONTAINING PROTEIN 5"/>
    <property type="match status" value="1"/>
</dbReference>
<dbReference type="SMART" id="SM00317">
    <property type="entry name" value="SET"/>
    <property type="match status" value="1"/>
</dbReference>
<dbReference type="Proteomes" id="UP000006039">
    <property type="component" value="Unassembled WGS sequence"/>
</dbReference>
<dbReference type="GeneID" id="20342871"/>
<dbReference type="SUPFAM" id="SSF82199">
    <property type="entry name" value="SET domain"/>
    <property type="match status" value="1"/>
</dbReference>
<name>J3NMA9_GAET3</name>
<reference evidence="3" key="3">
    <citation type="submission" date="2010-09" db="EMBL/GenBank/DDBJ databases">
        <title>Annotation of Gaeumannomyces graminis var. tritici R3-111a-1.</title>
        <authorList>
            <consortium name="The Broad Institute Genome Sequencing Platform"/>
            <person name="Ma L.-J."/>
            <person name="Dead R."/>
            <person name="Young S.K."/>
            <person name="Zeng Q."/>
            <person name="Gargeya S."/>
            <person name="Fitzgerald M."/>
            <person name="Haas B."/>
            <person name="Abouelleil A."/>
            <person name="Alvarado L."/>
            <person name="Arachchi H.M."/>
            <person name="Berlin A."/>
            <person name="Brown A."/>
            <person name="Chapman S.B."/>
            <person name="Chen Z."/>
            <person name="Dunbar C."/>
            <person name="Freedman E."/>
            <person name="Gearin G."/>
            <person name="Gellesch M."/>
            <person name="Goldberg J."/>
            <person name="Griggs A."/>
            <person name="Gujja S."/>
            <person name="Heiman D."/>
            <person name="Howarth C."/>
            <person name="Larson L."/>
            <person name="Lui A."/>
            <person name="MacDonald P.J.P."/>
            <person name="Mehta T."/>
            <person name="Montmayeur A."/>
            <person name="Murphy C."/>
            <person name="Neiman D."/>
            <person name="Pearson M."/>
            <person name="Priest M."/>
            <person name="Roberts A."/>
            <person name="Saif S."/>
            <person name="Shea T."/>
            <person name="Shenoy N."/>
            <person name="Sisk P."/>
            <person name="Stolte C."/>
            <person name="Sykes S."/>
            <person name="Yandava C."/>
            <person name="Wortman J."/>
            <person name="Nusbaum C."/>
            <person name="Birren B."/>
        </authorList>
    </citation>
    <scope>NUCLEOTIDE SEQUENCE</scope>
    <source>
        <strain evidence="3">R3-111a-1</strain>
    </source>
</reference>
<keyword evidence="5" id="KW-1185">Reference proteome</keyword>
<feature type="domain" description="SET" evidence="2">
    <location>
        <begin position="27"/>
        <end position="190"/>
    </location>
</feature>
<dbReference type="CDD" id="cd20071">
    <property type="entry name" value="SET_SMYD"/>
    <property type="match status" value="1"/>
</dbReference>
<sequence>MATPAGNDPPEGDATTNDGPGSANRNPLFEIKDVPGMGKGMIARVDIARGTTIHTEKPLVVGPSRGGKNVANSLGYIEMVFSVNSGDDSPSIDIIKALPKDKQRQFFSLSDSSHSHGSGKIRGIWVTNSLPVMIPDPSNFSLPREAVALTMSRVNHSCQPNSLLRYDEGWYQLKALRPIRAGEQVTITYKDYIHQTTSQWRRRGLEERYVECKCEVCLRVAAGDVISDVRRDLIAIVTEAAQFGCPLSFYDPQLRLTRCRMLICLLNAEFPAGEAAEQVLQAYKDALDIAIAHGDCARASVFARRMLGLIPLVGDAASGPGANGFWEMVADQPRRHPSWRECSSRWDTTLRAIPQNLSEGDFENWLWRQRF</sequence>
<dbReference type="HOGENOM" id="CLU_028281_0_0_1"/>
<dbReference type="AlphaFoldDB" id="J3NMA9"/>
<dbReference type="Pfam" id="PF00856">
    <property type="entry name" value="SET"/>
    <property type="match status" value="1"/>
</dbReference>
<reference evidence="5" key="1">
    <citation type="submission" date="2010-07" db="EMBL/GenBank/DDBJ databases">
        <title>The genome sequence of Gaeumannomyces graminis var. tritici strain R3-111a-1.</title>
        <authorList>
            <consortium name="The Broad Institute Genome Sequencing Platform"/>
            <person name="Ma L.-J."/>
            <person name="Dead R."/>
            <person name="Young S."/>
            <person name="Zeng Q."/>
            <person name="Koehrsen M."/>
            <person name="Alvarado L."/>
            <person name="Berlin A."/>
            <person name="Chapman S.B."/>
            <person name="Chen Z."/>
            <person name="Freedman E."/>
            <person name="Gellesch M."/>
            <person name="Goldberg J."/>
            <person name="Griggs A."/>
            <person name="Gujja S."/>
            <person name="Heilman E.R."/>
            <person name="Heiman D."/>
            <person name="Hepburn T."/>
            <person name="Howarth C."/>
            <person name="Jen D."/>
            <person name="Larson L."/>
            <person name="Mehta T."/>
            <person name="Neiman D."/>
            <person name="Pearson M."/>
            <person name="Roberts A."/>
            <person name="Saif S."/>
            <person name="Shea T."/>
            <person name="Shenoy N."/>
            <person name="Sisk P."/>
            <person name="Stolte C."/>
            <person name="Sykes S."/>
            <person name="Walk T."/>
            <person name="White J."/>
            <person name="Yandava C."/>
            <person name="Haas B."/>
            <person name="Nusbaum C."/>
            <person name="Birren B."/>
        </authorList>
    </citation>
    <scope>NUCLEOTIDE SEQUENCE [LARGE SCALE GENOMIC DNA]</scope>
    <source>
        <strain evidence="5">R3-111a-1</strain>
    </source>
</reference>
<gene>
    <name evidence="4" type="primary">20342871</name>
    <name evidence="3" type="ORF">GGTG_02413</name>
</gene>
<dbReference type="InterPro" id="IPR053185">
    <property type="entry name" value="SET_domain_protein"/>
</dbReference>
<protein>
    <recommendedName>
        <fullName evidence="2">SET domain-containing protein</fullName>
    </recommendedName>
</protein>
<reference evidence="4" key="5">
    <citation type="submission" date="2018-04" db="UniProtKB">
        <authorList>
            <consortium name="EnsemblFungi"/>
        </authorList>
    </citation>
    <scope>IDENTIFICATION</scope>
    <source>
        <strain evidence="4">R3-111a-1</strain>
    </source>
</reference>
<feature type="compositionally biased region" description="Polar residues" evidence="1">
    <location>
        <begin position="14"/>
        <end position="25"/>
    </location>
</feature>
<dbReference type="EMBL" id="GL385395">
    <property type="protein sequence ID" value="EJT82440.1"/>
    <property type="molecule type" value="Genomic_DNA"/>
</dbReference>
<dbReference type="EnsemblFungi" id="EJT82440">
    <property type="protein sequence ID" value="EJT82440"/>
    <property type="gene ID" value="GGTG_02413"/>
</dbReference>
<dbReference type="InterPro" id="IPR046341">
    <property type="entry name" value="SET_dom_sf"/>
</dbReference>
<dbReference type="InterPro" id="IPR001214">
    <property type="entry name" value="SET_dom"/>
</dbReference>
<dbReference type="RefSeq" id="XP_009218449.1">
    <property type="nucleotide sequence ID" value="XM_009220185.1"/>
</dbReference>
<evidence type="ECO:0000313" key="3">
    <source>
        <dbReference type="EMBL" id="EJT82440.1"/>
    </source>
</evidence>
<evidence type="ECO:0000256" key="1">
    <source>
        <dbReference type="SAM" id="MobiDB-lite"/>
    </source>
</evidence>
<dbReference type="OrthoDB" id="265717at2759"/>
<dbReference type="PROSITE" id="PS50280">
    <property type="entry name" value="SET"/>
    <property type="match status" value="1"/>
</dbReference>
<evidence type="ECO:0000313" key="4">
    <source>
        <dbReference type="EnsemblFungi" id="EJT82440"/>
    </source>
</evidence>
<proteinExistence type="predicted"/>
<feature type="region of interest" description="Disordered" evidence="1">
    <location>
        <begin position="1"/>
        <end position="29"/>
    </location>
</feature>